<proteinExistence type="predicted"/>
<dbReference type="EMBL" id="VSRL01000195">
    <property type="protein sequence ID" value="NKE61763.1"/>
    <property type="molecule type" value="Genomic_DNA"/>
</dbReference>
<gene>
    <name evidence="1" type="ORF">FXN61_35395</name>
</gene>
<organism evidence="1 2">
    <name type="scientific">Lentzea indica</name>
    <dbReference type="NCBI Taxonomy" id="2604800"/>
    <lineage>
        <taxon>Bacteria</taxon>
        <taxon>Bacillati</taxon>
        <taxon>Actinomycetota</taxon>
        <taxon>Actinomycetes</taxon>
        <taxon>Pseudonocardiales</taxon>
        <taxon>Pseudonocardiaceae</taxon>
        <taxon>Lentzea</taxon>
    </lineage>
</organism>
<comment type="caution">
    <text evidence="1">The sequence shown here is derived from an EMBL/GenBank/DDBJ whole genome shotgun (WGS) entry which is preliminary data.</text>
</comment>
<dbReference type="Proteomes" id="UP001515943">
    <property type="component" value="Unassembled WGS sequence"/>
</dbReference>
<sequence>MDQLADEAHSAPGADLDAAREKLFRYFQTGPRPPWREPGNDKGCEQMDADVLRLASMGAADLYLDPEAVATLLEIAAYQAGTTRHRGLGSTACTAFGHDGRVPAVLVDALITVDGKGSRPHGVGLFPFRA</sequence>
<reference evidence="1 2" key="1">
    <citation type="submission" date="2019-08" db="EMBL/GenBank/DDBJ databases">
        <title>Lentzea from Indian Himalayas.</title>
        <authorList>
            <person name="Mandal S."/>
            <person name="Mallick Gupta A."/>
            <person name="Maiti P.K."/>
            <person name="Sarkar J."/>
            <person name="Mandal S."/>
        </authorList>
    </citation>
    <scope>NUCLEOTIDE SEQUENCE [LARGE SCALE GENOMIC DNA]</scope>
    <source>
        <strain evidence="1 2">PSKA42</strain>
    </source>
</reference>
<name>A0ABX1FRV9_9PSEU</name>
<evidence type="ECO:0000313" key="2">
    <source>
        <dbReference type="Proteomes" id="UP001515943"/>
    </source>
</evidence>
<evidence type="ECO:0000313" key="1">
    <source>
        <dbReference type="EMBL" id="NKE61763.1"/>
    </source>
</evidence>
<accession>A0ABX1FRV9</accession>
<dbReference type="RefSeq" id="WP_167978409.1">
    <property type="nucleotide sequence ID" value="NZ_VSRL01000195.1"/>
</dbReference>
<protein>
    <submittedName>
        <fullName evidence="1">Uncharacterized protein</fullName>
    </submittedName>
</protein>
<keyword evidence="2" id="KW-1185">Reference proteome</keyword>